<dbReference type="EC" id="2.4.1.129" evidence="3"/>
<dbReference type="RefSeq" id="WP_182491355.1">
    <property type="nucleotide sequence ID" value="NZ_BAAAOV010000006.1"/>
</dbReference>
<dbReference type="PANTHER" id="PTHR30627">
    <property type="entry name" value="PEPTIDOGLYCAN D,D-TRANSPEPTIDASE"/>
    <property type="match status" value="1"/>
</dbReference>
<proteinExistence type="predicted"/>
<dbReference type="InterPro" id="IPR001460">
    <property type="entry name" value="PCN-bd_Tpept"/>
</dbReference>
<evidence type="ECO:0000313" key="4">
    <source>
        <dbReference type="Proteomes" id="UP000585905"/>
    </source>
</evidence>
<dbReference type="Gene3D" id="3.40.710.10">
    <property type="entry name" value="DD-peptidase/beta-lactamase superfamily"/>
    <property type="match status" value="1"/>
</dbReference>
<comment type="caution">
    <text evidence="3">The sequence shown here is derived from an EMBL/GenBank/DDBJ whole genome shotgun (WGS) entry which is preliminary data.</text>
</comment>
<reference evidence="3 4" key="1">
    <citation type="submission" date="2020-07" db="EMBL/GenBank/DDBJ databases">
        <title>Sequencing the genomes of 1000 actinobacteria strains.</title>
        <authorList>
            <person name="Klenk H.-P."/>
        </authorList>
    </citation>
    <scope>NUCLEOTIDE SEQUENCE [LARGE SCALE GENOMIC DNA]</scope>
    <source>
        <strain evidence="3 4">DSM 19663</strain>
    </source>
</reference>
<keyword evidence="3" id="KW-0328">Glycosyltransferase</keyword>
<dbReference type="Gene3D" id="3.90.1310.10">
    <property type="entry name" value="Penicillin-binding protein 2a (Domain 2)"/>
    <property type="match status" value="1"/>
</dbReference>
<evidence type="ECO:0000259" key="1">
    <source>
        <dbReference type="Pfam" id="PF00905"/>
    </source>
</evidence>
<dbReference type="AlphaFoldDB" id="A0A839E9Y2"/>
<dbReference type="InterPro" id="IPR050515">
    <property type="entry name" value="Beta-lactam/transpept"/>
</dbReference>
<dbReference type="GO" id="GO:0071555">
    <property type="term" value="P:cell wall organization"/>
    <property type="evidence" value="ECO:0007669"/>
    <property type="project" value="TreeGrafter"/>
</dbReference>
<sequence length="484" mass="50679">MNKELRRVSLVALAMFLALFVSTSVIQVFAVDGLRADGRNARTLFESYSAERGPILIDGAPIAESVPVDTQYEFLRTYLQPELYAAITGYFTLNQGNTGIEGELNDFLSGSANEQFLDQLGALVTGQRPRGAAVELTVDPVVQQAAWDALGDQQGSVVAIEPATGRILALVSKPAYDPNRLAAHDTQGVLAAYEELINSADDPLVNRAIAGDLYFPGSVFKVLMTAAAIDSGAFEPESEFPNPPSLELPNSSSVISNSEGGACGGGETVTLATALRLSCNIPFAQLGLELGEGTIADYAEAFGFGTRVEIPMRSTASTFPTGLDDAQLMLSSFGQYDVRVTPLQIAMISAAIANGGNLMQPTLVERVIAPDLSIVQEDEPVLLSQPVSRETASILTQLMVDGVANGAASNATIEGVAVAGKTGTAENGGETPFTLWFTGFAPADDPQVAIAVVVENGGGFGQTAFGNRVAAPIAKTVLEAVLNR</sequence>
<dbReference type="Pfam" id="PF21922">
    <property type="entry name" value="PBP_dimer_2"/>
    <property type="match status" value="1"/>
</dbReference>
<dbReference type="GO" id="GO:0016757">
    <property type="term" value="F:glycosyltransferase activity"/>
    <property type="evidence" value="ECO:0007669"/>
    <property type="project" value="UniProtKB-KW"/>
</dbReference>
<evidence type="ECO:0000313" key="3">
    <source>
        <dbReference type="EMBL" id="MBA8848560.1"/>
    </source>
</evidence>
<keyword evidence="3" id="KW-0808">Transferase</keyword>
<feature type="domain" description="Penicillin-binding protein transpeptidase" evidence="1">
    <location>
        <begin position="155"/>
        <end position="479"/>
    </location>
</feature>
<protein>
    <submittedName>
        <fullName evidence="3">Peptidoglycan glycosyltransferase</fullName>
        <ecNumber evidence="3">2.4.1.129</ecNumber>
    </submittedName>
</protein>
<feature type="domain" description="Penicillin binding protein A dimerisation" evidence="2">
    <location>
        <begin position="52"/>
        <end position="134"/>
    </location>
</feature>
<keyword evidence="4" id="KW-1185">Reference proteome</keyword>
<dbReference type="SUPFAM" id="SSF56601">
    <property type="entry name" value="beta-lactamase/transpeptidase-like"/>
    <property type="match status" value="1"/>
</dbReference>
<gene>
    <name evidence="3" type="ORF">FHX53_002170</name>
</gene>
<dbReference type="PANTHER" id="PTHR30627:SF24">
    <property type="entry name" value="PENICILLIN-BINDING PROTEIN 4B"/>
    <property type="match status" value="1"/>
</dbReference>
<name>A0A839E9Y2_9MICO</name>
<dbReference type="InterPro" id="IPR012338">
    <property type="entry name" value="Beta-lactam/transpept-like"/>
</dbReference>
<dbReference type="InterPro" id="IPR054120">
    <property type="entry name" value="PBPA_dimer"/>
</dbReference>
<evidence type="ECO:0000259" key="2">
    <source>
        <dbReference type="Pfam" id="PF21922"/>
    </source>
</evidence>
<dbReference type="GO" id="GO:0008658">
    <property type="term" value="F:penicillin binding"/>
    <property type="evidence" value="ECO:0007669"/>
    <property type="project" value="InterPro"/>
</dbReference>
<dbReference type="EMBL" id="JACGWX010000006">
    <property type="protein sequence ID" value="MBA8848560.1"/>
    <property type="molecule type" value="Genomic_DNA"/>
</dbReference>
<dbReference type="GO" id="GO:0005886">
    <property type="term" value="C:plasma membrane"/>
    <property type="evidence" value="ECO:0007669"/>
    <property type="project" value="TreeGrafter"/>
</dbReference>
<dbReference type="Pfam" id="PF00905">
    <property type="entry name" value="Transpeptidase"/>
    <property type="match status" value="1"/>
</dbReference>
<organism evidence="3 4">
    <name type="scientific">Microcella alkalica</name>
    <dbReference type="NCBI Taxonomy" id="355930"/>
    <lineage>
        <taxon>Bacteria</taxon>
        <taxon>Bacillati</taxon>
        <taxon>Actinomycetota</taxon>
        <taxon>Actinomycetes</taxon>
        <taxon>Micrococcales</taxon>
        <taxon>Microbacteriaceae</taxon>
        <taxon>Microcella</taxon>
    </lineage>
</organism>
<dbReference type="GO" id="GO:0071972">
    <property type="term" value="F:peptidoglycan L,D-transpeptidase activity"/>
    <property type="evidence" value="ECO:0007669"/>
    <property type="project" value="TreeGrafter"/>
</dbReference>
<dbReference type="Proteomes" id="UP000585905">
    <property type="component" value="Unassembled WGS sequence"/>
</dbReference>
<accession>A0A839E9Y2</accession>